<dbReference type="EMBL" id="JAWDIE010000008">
    <property type="protein sequence ID" value="MEJ7138122.1"/>
    <property type="molecule type" value="Genomic_DNA"/>
</dbReference>
<sequence>MRIAFAGTPEFAAVALRAVLAAAPAHGWQVPLVLTQPDRPAGRGLKLQPSPVKQVALAHGLTLAQPISLRLDGKAPDEARAAQQALQAAAPDVWVVAAYGLLLPRWALELPRLGCLNIHGSLLPRWRGAAPIQRAIEAGDAVTGVGIMQMEEGLDTGPVWLERHVPIGPQDSAARLHDALAEAGAQALIEALTAAQRGWRDASGQTLQARVQPTEGTCYAAKISKAEAQINWREEAAVIERRIRAFDPAPGCYTPVSEAAAPVKIWRAQVMPDAAPAGALPGEIIQIGAAGWDIACGSDTALGVLRVQQAQKAGGKRQDAATLAPLLGLQRGQILGAQAPDPLGSTP</sequence>
<keyword evidence="2" id="KW-1185">Reference proteome</keyword>
<dbReference type="EC" id="2.1.2.9" evidence="1"/>
<accession>A0ACC6P1Q7</accession>
<protein>
    <submittedName>
        <fullName evidence="1">Methionyl-tRNA formyltransferase</fullName>
        <ecNumber evidence="1">2.1.2.9</ecNumber>
    </submittedName>
</protein>
<reference evidence="1" key="1">
    <citation type="submission" date="2023-10" db="EMBL/GenBank/DDBJ databases">
        <title>Amphibacter perezi, gen. nov., sp. nov. a novel taxa of the family Comamonadaceae, class Betaproteobacteria isolated from the skin microbiota of Pelophylax perezi from different populations.</title>
        <authorList>
            <person name="Costa S."/>
            <person name="Proenca D.N."/>
            <person name="Lopes I."/>
            <person name="Morais P.V."/>
        </authorList>
    </citation>
    <scope>NUCLEOTIDE SEQUENCE</scope>
    <source>
        <strain evidence="1">SL12-8</strain>
    </source>
</reference>
<evidence type="ECO:0000313" key="1">
    <source>
        <dbReference type="EMBL" id="MEJ7138122.1"/>
    </source>
</evidence>
<keyword evidence="1" id="KW-0808">Transferase</keyword>
<dbReference type="Proteomes" id="UP001364695">
    <property type="component" value="Unassembled WGS sequence"/>
</dbReference>
<comment type="caution">
    <text evidence="1">The sequence shown here is derived from an EMBL/GenBank/DDBJ whole genome shotgun (WGS) entry which is preliminary data.</text>
</comment>
<proteinExistence type="predicted"/>
<gene>
    <name evidence="1" type="primary">fmt</name>
    <name evidence="1" type="ORF">RV045_06715</name>
</gene>
<evidence type="ECO:0000313" key="2">
    <source>
        <dbReference type="Proteomes" id="UP001364695"/>
    </source>
</evidence>
<organism evidence="1 2">
    <name type="scientific">Amphibiibacter pelophylacis</name>
    <dbReference type="NCBI Taxonomy" id="1799477"/>
    <lineage>
        <taxon>Bacteria</taxon>
        <taxon>Pseudomonadati</taxon>
        <taxon>Pseudomonadota</taxon>
        <taxon>Betaproteobacteria</taxon>
        <taxon>Burkholderiales</taxon>
        <taxon>Sphaerotilaceae</taxon>
        <taxon>Amphibiibacter</taxon>
    </lineage>
</organism>
<name>A0ACC6P1Q7_9BURK</name>